<evidence type="ECO:0000313" key="1">
    <source>
        <dbReference type="EMBL" id="WFS26265.1"/>
    </source>
</evidence>
<reference evidence="1" key="1">
    <citation type="journal article" date="2019" name="Phytopathology">
        <title>A Novel Group of Rhizobium tumorigenes-Like Agrobacteria Associated with Crown Gall Disease of Rhododendron and Blueberry.</title>
        <authorList>
            <person name="Kuzmanovic N."/>
            <person name="Behrens P."/>
            <person name="Idczak E."/>
            <person name="Wagner S."/>
            <person name="Gotz M."/>
            <person name="Sproer C."/>
            <person name="Bunk B."/>
            <person name="Overmann J."/>
            <person name="Smalla K."/>
        </authorList>
    </citation>
    <scope>NUCLEOTIDE SEQUENCE</scope>
    <source>
        <strain evidence="1">Rho-6.2</strain>
    </source>
</reference>
<geneLocation type="plasmid" evidence="1 2">
    <name>pTi6.2</name>
</geneLocation>
<keyword evidence="1" id="KW-0614">Plasmid</keyword>
<protein>
    <submittedName>
        <fullName evidence="1">Uncharacterized protein</fullName>
    </submittedName>
</protein>
<organism evidence="1 2">
    <name type="scientific">Rhizobium rhododendri</name>
    <dbReference type="NCBI Taxonomy" id="2506430"/>
    <lineage>
        <taxon>Bacteria</taxon>
        <taxon>Pseudomonadati</taxon>
        <taxon>Pseudomonadota</taxon>
        <taxon>Alphaproteobacteria</taxon>
        <taxon>Hyphomicrobiales</taxon>
        <taxon>Rhizobiaceae</taxon>
        <taxon>Rhizobium/Agrobacterium group</taxon>
        <taxon>Rhizobium</taxon>
    </lineage>
</organism>
<name>A0ABY8IS10_9HYPH</name>
<accession>A0ABY8IS10</accession>
<keyword evidence="2" id="KW-1185">Reference proteome</keyword>
<dbReference type="EMBL" id="CP117269">
    <property type="protein sequence ID" value="WFS26265.1"/>
    <property type="molecule type" value="Genomic_DNA"/>
</dbReference>
<reference evidence="1" key="2">
    <citation type="journal article" date="2023" name="MicrobiologyOpen">
        <title>Genomics of the tumorigenes clade of the family Rhizobiaceae and description of Rhizobium rhododendri sp. nov.</title>
        <authorList>
            <person name="Kuzmanovic N."/>
            <person name="diCenzo G.C."/>
            <person name="Bunk B."/>
            <person name="Sproeer C."/>
            <person name="Fruehling A."/>
            <person name="Neumann-Schaal M."/>
            <person name="Overmann J."/>
            <person name="Smalla K."/>
        </authorList>
    </citation>
    <scope>NUCLEOTIDE SEQUENCE</scope>
    <source>
        <strain evidence="1">Rho-6.2</strain>
        <plasmid evidence="1">pTi6.2</plasmid>
    </source>
</reference>
<dbReference type="RefSeq" id="WP_142832030.1">
    <property type="nucleotide sequence ID" value="NZ_CP117269.1"/>
</dbReference>
<proteinExistence type="predicted"/>
<dbReference type="Proteomes" id="UP000318939">
    <property type="component" value="Plasmid pTi6.2"/>
</dbReference>
<gene>
    <name evidence="1" type="ORF">PR018_26790</name>
</gene>
<evidence type="ECO:0000313" key="2">
    <source>
        <dbReference type="Proteomes" id="UP000318939"/>
    </source>
</evidence>
<sequence length="81" mass="9044">MVIATALNPMSSGHCVREPPLKSSVGPRSYDAMSMKLSPHLHIDTGNRPRVVINPLRDLDITSVFVHSRHLTASCRCFNFR</sequence>